<dbReference type="Pfam" id="PF00583">
    <property type="entry name" value="Acetyltransf_1"/>
    <property type="match status" value="1"/>
</dbReference>
<sequence length="252" mass="28968">MSNNADLVDQSLIGTFRYFGLQERQIDGINYYLIHTGCNHPLWNMIVLPDKVNVAQMDRMEEGFKLKGLPFAWWVDENNLSSEMLERFQNGKYADFGDVPGMVYELKDYHEQIIDNKNIKIITEIEEYTKWVQVLAQGFGFSDDVCDIYINKLSKFIGDNKIFIPLAAYEENKIVATASIIFANGIAGFYNGSTMPEYRNRGLASDLYRARFKILKEMGIDKAIIQTSPMATSLAEKLGFKKYTNYKIYCQS</sequence>
<dbReference type="SUPFAM" id="SSF55729">
    <property type="entry name" value="Acyl-CoA N-acyltransferases (Nat)"/>
    <property type="match status" value="1"/>
</dbReference>
<proteinExistence type="predicted"/>
<dbReference type="RefSeq" id="WP_011271113.1">
    <property type="nucleotide sequence ID" value="NZ_LANQ01000001.1"/>
</dbReference>
<comment type="caution">
    <text evidence="2">The sequence shown here is derived from an EMBL/GenBank/DDBJ whole genome shotgun (WGS) entry which is preliminary data.</text>
</comment>
<feature type="domain" description="N-acetyltransferase" evidence="1">
    <location>
        <begin position="117"/>
        <end position="252"/>
    </location>
</feature>
<dbReference type="PROSITE" id="PS51186">
    <property type="entry name" value="GNAT"/>
    <property type="match status" value="1"/>
</dbReference>
<keyword evidence="2" id="KW-0808">Transferase</keyword>
<evidence type="ECO:0000313" key="3">
    <source>
        <dbReference type="Proteomes" id="UP000033475"/>
    </source>
</evidence>
<organism evidence="2 3">
    <name type="scientific">Rickettsia felis str. Pedreira</name>
    <dbReference type="NCBI Taxonomy" id="1359196"/>
    <lineage>
        <taxon>Bacteria</taxon>
        <taxon>Pseudomonadati</taxon>
        <taxon>Pseudomonadota</taxon>
        <taxon>Alphaproteobacteria</taxon>
        <taxon>Rickettsiales</taxon>
        <taxon>Rickettsiaceae</taxon>
        <taxon>Rickettsieae</taxon>
        <taxon>Rickettsia</taxon>
        <taxon>spotted fever group</taxon>
    </lineage>
</organism>
<dbReference type="PATRIC" id="fig|1359196.3.peg.1637"/>
<dbReference type="Proteomes" id="UP000033475">
    <property type="component" value="Unassembled WGS sequence"/>
</dbReference>
<dbReference type="InterPro" id="IPR000182">
    <property type="entry name" value="GNAT_dom"/>
</dbReference>
<protein>
    <submittedName>
        <fullName evidence="2">Acetyltransferase family protein</fullName>
    </submittedName>
</protein>
<reference evidence="2 3" key="1">
    <citation type="submission" date="2015-01" db="EMBL/GenBank/DDBJ databases">
        <title>Genome Sequencing of Rickettsiales.</title>
        <authorList>
            <person name="Daugherty S.C."/>
            <person name="Su Q."/>
            <person name="Abolude K."/>
            <person name="Beier-Sexton M."/>
            <person name="Carlyon J.A."/>
            <person name="Carter R."/>
            <person name="Day N.P."/>
            <person name="Dumler S.J."/>
            <person name="Dyachenko V."/>
            <person name="Godinez A."/>
            <person name="Kurtti T.J."/>
            <person name="Lichay M."/>
            <person name="Mullins K.E."/>
            <person name="Ott S."/>
            <person name="Pappas-Brown V."/>
            <person name="Paris D.H."/>
            <person name="Patel P."/>
            <person name="Richards A.L."/>
            <person name="Sadzewicz L."/>
            <person name="Sears K."/>
            <person name="Seidman D."/>
            <person name="Sengamalay N."/>
            <person name="Stenos J."/>
            <person name="Tallon L.J."/>
            <person name="Vincent G."/>
            <person name="Fraser C.M."/>
            <person name="Munderloh U."/>
            <person name="Dunning-Hotopp J.C."/>
        </authorList>
    </citation>
    <scope>NUCLEOTIDE SEQUENCE [LARGE SCALE GENOMIC DNA]</scope>
    <source>
        <strain evidence="2 3">Pedreira</strain>
    </source>
</reference>
<name>A0A0F3MUD0_RICFI</name>
<dbReference type="Gene3D" id="3.40.630.30">
    <property type="match status" value="1"/>
</dbReference>
<dbReference type="InterPro" id="IPR016181">
    <property type="entry name" value="Acyl_CoA_acyltransferase"/>
</dbReference>
<accession>A0A0F3MUD0</accession>
<gene>
    <name evidence="2" type="ORF">RFEPED_1691</name>
</gene>
<dbReference type="EMBL" id="LANQ01000001">
    <property type="protein sequence ID" value="KJV59286.1"/>
    <property type="molecule type" value="Genomic_DNA"/>
</dbReference>
<evidence type="ECO:0000313" key="2">
    <source>
        <dbReference type="EMBL" id="KJV59286.1"/>
    </source>
</evidence>
<evidence type="ECO:0000259" key="1">
    <source>
        <dbReference type="PROSITE" id="PS51186"/>
    </source>
</evidence>
<dbReference type="CDD" id="cd04301">
    <property type="entry name" value="NAT_SF"/>
    <property type="match status" value="1"/>
</dbReference>
<dbReference type="GO" id="GO:0016747">
    <property type="term" value="F:acyltransferase activity, transferring groups other than amino-acyl groups"/>
    <property type="evidence" value="ECO:0007669"/>
    <property type="project" value="InterPro"/>
</dbReference>
<dbReference type="AlphaFoldDB" id="A0A0F3MUD0"/>